<reference evidence="1 2" key="1">
    <citation type="submission" date="2015-07" db="EMBL/GenBank/DDBJ databases">
        <title>Genome sequencing of Kibdelosporangium phytohabitans.</title>
        <authorList>
            <person name="Qin S."/>
            <person name="Xing K."/>
        </authorList>
    </citation>
    <scope>NUCLEOTIDE SEQUENCE [LARGE SCALE GENOMIC DNA]</scope>
    <source>
        <strain evidence="1 2">KLBMP1111</strain>
    </source>
</reference>
<dbReference type="Proteomes" id="UP000063699">
    <property type="component" value="Chromosome"/>
</dbReference>
<dbReference type="AlphaFoldDB" id="A0A0N9I0L9"/>
<name>A0A0N9I0L9_9PSEU</name>
<protein>
    <submittedName>
        <fullName evidence="1">Uncharacterized protein</fullName>
    </submittedName>
</protein>
<dbReference type="CDD" id="cd00093">
    <property type="entry name" value="HTH_XRE"/>
    <property type="match status" value="1"/>
</dbReference>
<accession>A0A0N9I0L9</accession>
<dbReference type="EMBL" id="CP012752">
    <property type="protein sequence ID" value="ALG11715.1"/>
    <property type="molecule type" value="Genomic_DNA"/>
</dbReference>
<dbReference type="InterPro" id="IPR001387">
    <property type="entry name" value="Cro/C1-type_HTH"/>
</dbReference>
<dbReference type="STRING" id="860235.AOZ06_36910"/>
<proteinExistence type="predicted"/>
<organism evidence="1 2">
    <name type="scientific">Kibdelosporangium phytohabitans</name>
    <dbReference type="NCBI Taxonomy" id="860235"/>
    <lineage>
        <taxon>Bacteria</taxon>
        <taxon>Bacillati</taxon>
        <taxon>Actinomycetota</taxon>
        <taxon>Actinomycetes</taxon>
        <taxon>Pseudonocardiales</taxon>
        <taxon>Pseudonocardiaceae</taxon>
        <taxon>Kibdelosporangium</taxon>
    </lineage>
</organism>
<keyword evidence="2" id="KW-1185">Reference proteome</keyword>
<sequence>MGGWPVGDPGAIDDVDALAGDAFPIALRAAIRASGLSLDRIQYRLRARGLTISVTALSYWQSGRRRPERPESMSALKHLEEVLGVESGSLTALLGPPRPRGRAQRTPAAIPIDALWDNREQLAPLLSRMDVASDTSLTRISQHDRVEIAGDRGEHSIRVRQVLRAEHDGADRWISVYDVARPGNPLPRIVPLQSCRLGRVAKDPAAGLIVSELLFDRPLARGETVIMEYEVAMAGPPYSRGDDSFCRKFRLPVRDYVVEMRFDPADLPAYCHQINTPADDPDAATRRDLVVDSAGRTHAVVLGVGPGTFTVEWGWVP</sequence>
<evidence type="ECO:0000313" key="1">
    <source>
        <dbReference type="EMBL" id="ALG11715.1"/>
    </source>
</evidence>
<dbReference type="OrthoDB" id="3690688at2"/>
<dbReference type="KEGG" id="kphy:AOZ06_36910"/>
<dbReference type="RefSeq" id="WP_054293611.1">
    <property type="nucleotide sequence ID" value="NZ_CP012752.1"/>
</dbReference>
<gene>
    <name evidence="1" type="ORF">AOZ06_36910</name>
</gene>
<evidence type="ECO:0000313" key="2">
    <source>
        <dbReference type="Proteomes" id="UP000063699"/>
    </source>
</evidence>